<sequence>MAVANGHRAPPRAMRASKRFARRPLEPLAGASPRHEDLHERHVEHEQQDDDAGDGGPASEMLHGLEETHLTDCG</sequence>
<gene>
    <name evidence="2" type="ORF">P43SY_011216</name>
</gene>
<feature type="compositionally biased region" description="Basic and acidic residues" evidence="1">
    <location>
        <begin position="33"/>
        <end position="46"/>
    </location>
</feature>
<protein>
    <submittedName>
        <fullName evidence="2">Uncharacterized protein</fullName>
    </submittedName>
</protein>
<evidence type="ECO:0000313" key="2">
    <source>
        <dbReference type="EMBL" id="KAJ0389682.1"/>
    </source>
</evidence>
<proteinExistence type="predicted"/>
<evidence type="ECO:0000313" key="3">
    <source>
        <dbReference type="Proteomes" id="UP001209570"/>
    </source>
</evidence>
<accession>A0AAD5Q450</accession>
<name>A0AAD5Q450_PYTIN</name>
<feature type="region of interest" description="Disordered" evidence="1">
    <location>
        <begin position="1"/>
        <end position="74"/>
    </location>
</feature>
<reference evidence="2" key="1">
    <citation type="submission" date="2021-12" db="EMBL/GenBank/DDBJ databases">
        <title>Prjna785345.</title>
        <authorList>
            <person name="Rujirawat T."/>
            <person name="Krajaejun T."/>
        </authorList>
    </citation>
    <scope>NUCLEOTIDE SEQUENCE</scope>
    <source>
        <strain evidence="2">Pi057C3</strain>
    </source>
</reference>
<feature type="compositionally biased region" description="Basic and acidic residues" evidence="1">
    <location>
        <begin position="63"/>
        <end position="74"/>
    </location>
</feature>
<dbReference type="EMBL" id="JAKCXM010003316">
    <property type="protein sequence ID" value="KAJ0389682.1"/>
    <property type="molecule type" value="Genomic_DNA"/>
</dbReference>
<comment type="caution">
    <text evidence="2">The sequence shown here is derived from an EMBL/GenBank/DDBJ whole genome shotgun (WGS) entry which is preliminary data.</text>
</comment>
<organism evidence="2 3">
    <name type="scientific">Pythium insidiosum</name>
    <name type="common">Pythiosis disease agent</name>
    <dbReference type="NCBI Taxonomy" id="114742"/>
    <lineage>
        <taxon>Eukaryota</taxon>
        <taxon>Sar</taxon>
        <taxon>Stramenopiles</taxon>
        <taxon>Oomycota</taxon>
        <taxon>Peronosporomycetes</taxon>
        <taxon>Pythiales</taxon>
        <taxon>Pythiaceae</taxon>
        <taxon>Pythium</taxon>
    </lineage>
</organism>
<evidence type="ECO:0000256" key="1">
    <source>
        <dbReference type="SAM" id="MobiDB-lite"/>
    </source>
</evidence>
<dbReference type="AlphaFoldDB" id="A0AAD5Q450"/>
<dbReference type="Proteomes" id="UP001209570">
    <property type="component" value="Unassembled WGS sequence"/>
</dbReference>
<keyword evidence="3" id="KW-1185">Reference proteome</keyword>